<comment type="caution">
    <text evidence="2">The sequence shown here is derived from an EMBL/GenBank/DDBJ whole genome shotgun (WGS) entry which is preliminary data.</text>
</comment>
<protein>
    <submittedName>
        <fullName evidence="2">E3 ubiquitin-protein ligase SINA-like 7</fullName>
    </submittedName>
</protein>
<dbReference type="Proteomes" id="UP000327157">
    <property type="component" value="Chromosome 5"/>
</dbReference>
<dbReference type="SUPFAM" id="SSF49599">
    <property type="entry name" value="TRAF domain-like"/>
    <property type="match status" value="1"/>
</dbReference>
<organism evidence="2 3">
    <name type="scientific">Pyrus ussuriensis x Pyrus communis</name>
    <dbReference type="NCBI Taxonomy" id="2448454"/>
    <lineage>
        <taxon>Eukaryota</taxon>
        <taxon>Viridiplantae</taxon>
        <taxon>Streptophyta</taxon>
        <taxon>Embryophyta</taxon>
        <taxon>Tracheophyta</taxon>
        <taxon>Spermatophyta</taxon>
        <taxon>Magnoliopsida</taxon>
        <taxon>eudicotyledons</taxon>
        <taxon>Gunneridae</taxon>
        <taxon>Pentapetalae</taxon>
        <taxon>rosids</taxon>
        <taxon>fabids</taxon>
        <taxon>Rosales</taxon>
        <taxon>Rosaceae</taxon>
        <taxon>Amygdaloideae</taxon>
        <taxon>Maleae</taxon>
        <taxon>Pyrus</taxon>
    </lineage>
</organism>
<feature type="compositionally biased region" description="Basic and acidic residues" evidence="1">
    <location>
        <begin position="52"/>
        <end position="62"/>
    </location>
</feature>
<proteinExistence type="predicted"/>
<feature type="region of interest" description="Disordered" evidence="1">
    <location>
        <begin position="44"/>
        <end position="89"/>
    </location>
</feature>
<gene>
    <name evidence="2" type="ORF">D8674_026575</name>
</gene>
<feature type="compositionally biased region" description="Acidic residues" evidence="1">
    <location>
        <begin position="63"/>
        <end position="73"/>
    </location>
</feature>
<dbReference type="AlphaFoldDB" id="A0A5N5IBR2"/>
<dbReference type="InterPro" id="IPR044286">
    <property type="entry name" value="SINL_plant"/>
</dbReference>
<dbReference type="EMBL" id="SMOL01000004">
    <property type="protein sequence ID" value="KAB2636041.1"/>
    <property type="molecule type" value="Genomic_DNA"/>
</dbReference>
<reference evidence="2 3" key="1">
    <citation type="submission" date="2019-09" db="EMBL/GenBank/DDBJ databases">
        <authorList>
            <person name="Ou C."/>
        </authorList>
    </citation>
    <scope>NUCLEOTIDE SEQUENCE [LARGE SCALE GENOMIC DNA]</scope>
    <source>
        <strain evidence="2">S2</strain>
        <tissue evidence="2">Leaf</tissue>
    </source>
</reference>
<keyword evidence="3" id="KW-1185">Reference proteome</keyword>
<evidence type="ECO:0000313" key="3">
    <source>
        <dbReference type="Proteomes" id="UP000327157"/>
    </source>
</evidence>
<dbReference type="OrthoDB" id="4788989at2759"/>
<evidence type="ECO:0000256" key="1">
    <source>
        <dbReference type="SAM" id="MobiDB-lite"/>
    </source>
</evidence>
<dbReference type="PANTHER" id="PTHR46632:SF16">
    <property type="entry name" value="E3 UBIQUITIN-PROTEIN LIGASE SINA-LIKE 10"/>
    <property type="match status" value="1"/>
</dbReference>
<sequence length="266" mass="30328">MARSNEEFFSQSQKRFAPLSGFSEEDEEPIWFRCNRPRLIHDVSRRPAACRSESEELHHKSQEEDEEIEDDDHMADKEPINNEPHVGKNLRVHNSNTSVEETTQPAFPAAPKVKINVYATHAPGCTYRSSAEKLYPQFSRAHEGSAATRFEYNRRFSVMLNLSDTLLVLHEKKDGTLFVLANYPMEDLGYAVMVTCVQSAFLEGFYYDLVVKSNGNSLILESFTKSIPRQQVLSDDSRPPETGFLLIPSDFISSGRQLKMNLCIWA</sequence>
<feature type="region of interest" description="Disordered" evidence="1">
    <location>
        <begin position="1"/>
        <end position="27"/>
    </location>
</feature>
<reference evidence="2 3" key="3">
    <citation type="submission" date="2019-11" db="EMBL/GenBank/DDBJ databases">
        <title>A de novo genome assembly of a pear dwarfing rootstock.</title>
        <authorList>
            <person name="Wang F."/>
            <person name="Wang J."/>
            <person name="Li S."/>
            <person name="Zhang Y."/>
            <person name="Fang M."/>
            <person name="Ma L."/>
            <person name="Zhao Y."/>
            <person name="Jiang S."/>
        </authorList>
    </citation>
    <scope>NUCLEOTIDE SEQUENCE [LARGE SCALE GENOMIC DNA]</scope>
    <source>
        <strain evidence="2">S2</strain>
        <tissue evidence="2">Leaf</tissue>
    </source>
</reference>
<dbReference type="PANTHER" id="PTHR46632">
    <property type="entry name" value="E3 UBIQUITIN-PROTEIN LIGASE SINA-LIKE 4"/>
    <property type="match status" value="1"/>
</dbReference>
<accession>A0A5N5IBR2</accession>
<name>A0A5N5IBR2_9ROSA</name>
<evidence type="ECO:0000313" key="2">
    <source>
        <dbReference type="EMBL" id="KAB2636041.1"/>
    </source>
</evidence>
<reference evidence="3" key="2">
    <citation type="submission" date="2019-10" db="EMBL/GenBank/DDBJ databases">
        <title>A de novo genome assembly of a pear dwarfing rootstock.</title>
        <authorList>
            <person name="Wang F."/>
            <person name="Wang J."/>
            <person name="Li S."/>
            <person name="Zhang Y."/>
            <person name="Fang M."/>
            <person name="Ma L."/>
            <person name="Zhao Y."/>
            <person name="Jiang S."/>
        </authorList>
    </citation>
    <scope>NUCLEOTIDE SEQUENCE [LARGE SCALE GENOMIC DNA]</scope>
</reference>